<sequence length="343" mass="38527">MHDIEDAWVQVISAARAEWIFPFTGLQPAQFRKLVRLVVERGGDTIADGRPGRQWALDLADRVLLVAAYWRTNLTMRQIGPLFGVSHSAAHRVIDSLGPLLALAPVRRRPVDQIAIVDGSLIPTRDHSLAARSKNYRYSTNLQVAIDASTRLVIAVGDPQPGNRNDTIVYRTSGIDQKLAGRPVMADGAYRGNPEVIIPYRKPSDGSELPAWKEELNTQHRSVRAGVEHALARMKCWKVLRDYRRAAHTLIDTASGIAHLHNIVPGERQPGHRQRLRRVTRRPLASHRPATLSRSLDRWPNSWPWGDYHSLVLSSLAQASVAQASEFRIHPCEVQECQLVDRR</sequence>
<protein>
    <submittedName>
        <fullName evidence="5">DDE superfamily endonuclease</fullName>
    </submittedName>
</protein>
<dbReference type="Pfam" id="PF13359">
    <property type="entry name" value="DDE_Tnp_4"/>
    <property type="match status" value="1"/>
</dbReference>
<feature type="domain" description="Transposase Helix-turn-helix" evidence="4">
    <location>
        <begin position="55"/>
        <end position="103"/>
    </location>
</feature>
<dbReference type="AlphaFoldDB" id="A0A4Q8BFZ7"/>
<dbReference type="GO" id="GO:0046872">
    <property type="term" value="F:metal ion binding"/>
    <property type="evidence" value="ECO:0007669"/>
    <property type="project" value="UniProtKB-KW"/>
</dbReference>
<keyword evidence="5" id="KW-0255">Endonuclease</keyword>
<evidence type="ECO:0000313" key="5">
    <source>
        <dbReference type="EMBL" id="RZU76119.1"/>
    </source>
</evidence>
<keyword evidence="2" id="KW-0479">Metal-binding</keyword>
<keyword evidence="5" id="KW-0378">Hydrolase</keyword>
<evidence type="ECO:0000259" key="4">
    <source>
        <dbReference type="Pfam" id="PF13613"/>
    </source>
</evidence>
<comment type="caution">
    <text evidence="5">The sequence shown here is derived from an EMBL/GenBank/DDBJ whole genome shotgun (WGS) entry which is preliminary data.</text>
</comment>
<reference evidence="5 6" key="1">
    <citation type="submission" date="2019-02" db="EMBL/GenBank/DDBJ databases">
        <title>Sequencing the genomes of 1000 actinobacteria strains.</title>
        <authorList>
            <person name="Klenk H.-P."/>
        </authorList>
    </citation>
    <scope>NUCLEOTIDE SEQUENCE [LARGE SCALE GENOMIC DNA]</scope>
    <source>
        <strain evidence="5 6">DSM 45612</strain>
    </source>
</reference>
<keyword evidence="5" id="KW-0540">Nuclease</keyword>
<dbReference type="Proteomes" id="UP000294114">
    <property type="component" value="Unassembled WGS sequence"/>
</dbReference>
<evidence type="ECO:0000313" key="6">
    <source>
        <dbReference type="Proteomes" id="UP000294114"/>
    </source>
</evidence>
<keyword evidence="6" id="KW-1185">Reference proteome</keyword>
<name>A0A4Q8BFZ7_9ACTN</name>
<proteinExistence type="predicted"/>
<dbReference type="InterPro" id="IPR027806">
    <property type="entry name" value="HARBI1_dom"/>
</dbReference>
<evidence type="ECO:0000259" key="3">
    <source>
        <dbReference type="Pfam" id="PF13359"/>
    </source>
</evidence>
<accession>A0A4Q8BFZ7</accession>
<dbReference type="Pfam" id="PF13613">
    <property type="entry name" value="HTH_Tnp_4"/>
    <property type="match status" value="1"/>
</dbReference>
<evidence type="ECO:0000256" key="2">
    <source>
        <dbReference type="ARBA" id="ARBA00022723"/>
    </source>
</evidence>
<organism evidence="5 6">
    <name type="scientific">Micromonospora kangleipakensis</name>
    <dbReference type="NCBI Taxonomy" id="1077942"/>
    <lineage>
        <taxon>Bacteria</taxon>
        <taxon>Bacillati</taxon>
        <taxon>Actinomycetota</taxon>
        <taxon>Actinomycetes</taxon>
        <taxon>Micromonosporales</taxon>
        <taxon>Micromonosporaceae</taxon>
        <taxon>Micromonospora</taxon>
    </lineage>
</organism>
<feature type="domain" description="DDE Tnp4" evidence="3">
    <location>
        <begin position="132"/>
        <end position="262"/>
    </location>
</feature>
<dbReference type="EMBL" id="SHLD01000001">
    <property type="protein sequence ID" value="RZU76119.1"/>
    <property type="molecule type" value="Genomic_DNA"/>
</dbReference>
<gene>
    <name evidence="5" type="ORF">EV384_4735</name>
</gene>
<dbReference type="InterPro" id="IPR027805">
    <property type="entry name" value="Transposase_HTH_dom"/>
</dbReference>
<evidence type="ECO:0000256" key="1">
    <source>
        <dbReference type="ARBA" id="ARBA00001968"/>
    </source>
</evidence>
<comment type="cofactor">
    <cofactor evidence="1">
        <name>a divalent metal cation</name>
        <dbReference type="ChEBI" id="CHEBI:60240"/>
    </cofactor>
</comment>
<dbReference type="GO" id="GO:0004519">
    <property type="term" value="F:endonuclease activity"/>
    <property type="evidence" value="ECO:0007669"/>
    <property type="project" value="UniProtKB-KW"/>
</dbReference>